<feature type="compositionally biased region" description="Polar residues" evidence="1">
    <location>
        <begin position="75"/>
        <end position="84"/>
    </location>
</feature>
<dbReference type="EMBL" id="KX246259">
    <property type="protein sequence ID" value="APA62655.1"/>
    <property type="molecule type" value="Genomic_DNA"/>
</dbReference>
<evidence type="ECO:0000313" key="2">
    <source>
        <dbReference type="EMBL" id="APA62655.1"/>
    </source>
</evidence>
<name>A0A1I9XGD3_9VIRU</name>
<feature type="region of interest" description="Disordered" evidence="1">
    <location>
        <begin position="110"/>
        <end position="131"/>
    </location>
</feature>
<proteinExistence type="predicted"/>
<reference evidence="2" key="1">
    <citation type="journal article" date="2017" name="PLoS ONE">
        <title>Novel circular single-stranded DNA viruses among an asteroid, echinoid and holothurian (Phylum: Echinodermata).</title>
        <authorList>
            <person name="Jackson E.W."/>
            <person name="Bistolas K.S.I."/>
            <person name="Button J.B."/>
            <person name="Hewson I."/>
        </authorList>
    </citation>
    <scope>NUCLEOTIDE SEQUENCE</scope>
</reference>
<sequence>MNTYGQSPLLEYYVCQQPLNTGVGHSTTQPISSETSWKLSVMNYLNQSCTWCTGTKWANLALHICKGQDEKNCHGSRTPSPTEPTSKRQRVQPNRRATIAKRMEISKNLEHSQKAEVSVQTSPVALTKSKRGRASEKSRNYIQKLFFDMEAECSDCDSTIDLPEKPLRKSGCSGGLPVQEKQEECGSSPIPMNCGYTRERGGSTDTMDTQLSSSTISTEAGSSFHTSSSF</sequence>
<protein>
    <submittedName>
        <fullName evidence="2">Putative replication protein</fullName>
    </submittedName>
</protein>
<feature type="region of interest" description="Disordered" evidence="1">
    <location>
        <begin position="70"/>
        <end position="96"/>
    </location>
</feature>
<evidence type="ECO:0000256" key="1">
    <source>
        <dbReference type="SAM" id="MobiDB-lite"/>
    </source>
</evidence>
<feature type="region of interest" description="Disordered" evidence="1">
    <location>
        <begin position="178"/>
        <end position="230"/>
    </location>
</feature>
<organism evidence="2">
    <name type="scientific">uncultured virus</name>
    <dbReference type="NCBI Taxonomy" id="340016"/>
    <lineage>
        <taxon>Viruses</taxon>
        <taxon>environmental samples</taxon>
    </lineage>
</organism>
<feature type="compositionally biased region" description="Low complexity" evidence="1">
    <location>
        <begin position="212"/>
        <end position="223"/>
    </location>
</feature>
<accession>A0A1I9XGD3</accession>